<feature type="binding site" evidence="14">
    <location>
        <position position="467"/>
    </location>
    <ligand>
        <name>substrate</name>
    </ligand>
</feature>
<comment type="cofactor">
    <cofactor evidence="3">
        <name>Co(2+)</name>
        <dbReference type="ChEBI" id="CHEBI:48828"/>
    </cofactor>
</comment>
<dbReference type="Gene3D" id="3.40.50.920">
    <property type="match status" value="1"/>
</dbReference>
<protein>
    <recommendedName>
        <fullName evidence="6">transketolase</fullName>
        <ecNumber evidence="6">2.2.1.1</ecNumber>
    </recommendedName>
</protein>
<dbReference type="Pfam" id="PF22613">
    <property type="entry name" value="Transketolase_C_1"/>
    <property type="match status" value="1"/>
</dbReference>
<evidence type="ECO:0000259" key="18">
    <source>
        <dbReference type="SMART" id="SM00861"/>
    </source>
</evidence>
<evidence type="ECO:0000256" key="8">
    <source>
        <dbReference type="ARBA" id="ARBA00022723"/>
    </source>
</evidence>
<dbReference type="KEGG" id="tva:4772707"/>
<reference evidence="19" key="1">
    <citation type="submission" date="2006-10" db="EMBL/GenBank/DDBJ databases">
        <authorList>
            <person name="Amadeo P."/>
            <person name="Zhao Q."/>
            <person name="Wortman J."/>
            <person name="Fraser-Liggett C."/>
            <person name="Carlton J."/>
        </authorList>
    </citation>
    <scope>NUCLEOTIDE SEQUENCE</scope>
    <source>
        <strain evidence="19">G3</strain>
    </source>
</reference>
<dbReference type="Pfam" id="PF00456">
    <property type="entry name" value="Transketolase_N"/>
    <property type="match status" value="1"/>
</dbReference>
<dbReference type="SMART" id="SM00861">
    <property type="entry name" value="Transket_pyr"/>
    <property type="match status" value="1"/>
</dbReference>
<sequence>MEIDELCVKTLRCLVSDMIHNARSGHPGSALGLAPALHILFSKFINFDKKWINRDRFLLGPGHASTILYAILHLYTGNLKMEDLKQFRRYGSLTPGSPEASITEDIEVTTGPLGLSVGYAAGMGCAEAHLEARFNRPNFPIFNHKVFAVISDGEMMEGPQAESASWIGHQRLDNLVCIYDSNNITINGTTDIAFTEDVMKRYEAYGWKVLEVKNGNTDLKEIENAIKQAIEIKGYPVLIKLNTTIGYGSDDANTTKIHGTPFNDEEIKKLKQNLGADPNATFFVPQEVYDYYKQIRERTQQKVEQWNKMFAEYKNQYPKEYEELQKIINPHYTIEEFKKFMPTSNINDVIATRVSSGRILNILKDHLPGLIGGSGDLTPSVCTALKGEKDFQKGCREGRMIEYGIREHAMQCIASGISYYRLPGLIPFTATFLVFYQYAFGAMRVAAIDRLKQIHILTHDSIGLGQDGATHQNIENFAMLRSLPHITLFRPCDYLETSACYSLGLAERKGPIMLALSRQNAPPVPGSSFDGALHGAYIIKDSPNPKLIFVATGTEVYLALKTSELLDVETRIVSMPSTQVFEEQPDEYKRKVLPGNVPTISIEAGVRLGWERYSHFHFGVDSFGCSASGEKMYELFNLTPEKCAERAKKVLDYFKDKPIPDLSPRPTF</sequence>
<evidence type="ECO:0000313" key="19">
    <source>
        <dbReference type="EMBL" id="EAY14714.1"/>
    </source>
</evidence>
<dbReference type="InterPro" id="IPR005474">
    <property type="entry name" value="Transketolase_N"/>
</dbReference>
<feature type="binding site" evidence="15">
    <location>
        <position position="435"/>
    </location>
    <ligand>
        <name>thiamine diphosphate</name>
        <dbReference type="ChEBI" id="CHEBI:58937"/>
    </ligand>
</feature>
<comment type="cofactor">
    <cofactor evidence="15">
        <name>thiamine diphosphate</name>
        <dbReference type="ChEBI" id="CHEBI:58937"/>
    </cofactor>
    <text evidence="15">Binds 1 thiamine pyrophosphate per subunit. During the reaction, the substrate forms a covalent intermediate with the cofactor.</text>
</comment>
<dbReference type="GO" id="GO:0046872">
    <property type="term" value="F:metal ion binding"/>
    <property type="evidence" value="ECO:0007669"/>
    <property type="project" value="UniProtKB-KW"/>
</dbReference>
<evidence type="ECO:0000256" key="11">
    <source>
        <dbReference type="ARBA" id="ARBA00023052"/>
    </source>
</evidence>
<feature type="binding site" evidence="15">
    <location>
        <position position="153"/>
    </location>
    <ligand>
        <name>thiamine diphosphate</name>
        <dbReference type="ChEBI" id="CHEBI:58937"/>
    </ligand>
</feature>
<keyword evidence="20" id="KW-1185">Reference proteome</keyword>
<comment type="cofactor">
    <cofactor evidence="16">
        <name>Mg(2+)</name>
        <dbReference type="ChEBI" id="CHEBI:18420"/>
    </cofactor>
    <text evidence="16">Binds 1 Mg(2+) ion per subunit. Can also utilize other divalent metal cations, such as Ca(2+), Mn(2+) and Co(2+).</text>
</comment>
<feature type="binding site" evidence="16">
    <location>
        <position position="184"/>
    </location>
    <ligand>
        <name>Mg(2+)</name>
        <dbReference type="ChEBI" id="CHEBI:18420"/>
    </ligand>
</feature>
<feature type="binding site" evidence="14">
    <location>
        <position position="459"/>
    </location>
    <ligand>
        <name>substrate</name>
    </ligand>
</feature>
<dbReference type="OMA" id="VYCLCGD"/>
<dbReference type="Pfam" id="PF02779">
    <property type="entry name" value="Transket_pyr"/>
    <property type="match status" value="1"/>
</dbReference>
<dbReference type="InParanoid" id="A2DXX8"/>
<evidence type="ECO:0000256" key="10">
    <source>
        <dbReference type="ARBA" id="ARBA00022842"/>
    </source>
</evidence>
<dbReference type="EC" id="2.2.1.1" evidence="6"/>
<dbReference type="InterPro" id="IPR005478">
    <property type="entry name" value="Transketolase_bac-like"/>
</dbReference>
<feature type="site" description="Important for catalytic activity" evidence="17">
    <location>
        <position position="258"/>
    </location>
</feature>
<reference evidence="19" key="2">
    <citation type="journal article" date="2007" name="Science">
        <title>Draft genome sequence of the sexually transmitted pathogen Trichomonas vaginalis.</title>
        <authorList>
            <person name="Carlton J.M."/>
            <person name="Hirt R.P."/>
            <person name="Silva J.C."/>
            <person name="Delcher A.L."/>
            <person name="Schatz M."/>
            <person name="Zhao Q."/>
            <person name="Wortman J.R."/>
            <person name="Bidwell S.L."/>
            <person name="Alsmark U.C.M."/>
            <person name="Besteiro S."/>
            <person name="Sicheritz-Ponten T."/>
            <person name="Noel C.J."/>
            <person name="Dacks J.B."/>
            <person name="Foster P.G."/>
            <person name="Simillion C."/>
            <person name="Van de Peer Y."/>
            <person name="Miranda-Saavedra D."/>
            <person name="Barton G.J."/>
            <person name="Westrop G.D."/>
            <person name="Mueller S."/>
            <person name="Dessi D."/>
            <person name="Fiori P.L."/>
            <person name="Ren Q."/>
            <person name="Paulsen I."/>
            <person name="Zhang H."/>
            <person name="Bastida-Corcuera F.D."/>
            <person name="Simoes-Barbosa A."/>
            <person name="Brown M.T."/>
            <person name="Hayes R.D."/>
            <person name="Mukherjee M."/>
            <person name="Okumura C.Y."/>
            <person name="Schneider R."/>
            <person name="Smith A.J."/>
            <person name="Vanacova S."/>
            <person name="Villalvazo M."/>
            <person name="Haas B.J."/>
            <person name="Pertea M."/>
            <person name="Feldblyum T.V."/>
            <person name="Utterback T.R."/>
            <person name="Shu C.L."/>
            <person name="Osoegawa K."/>
            <person name="de Jong P.J."/>
            <person name="Hrdy I."/>
            <person name="Horvathova L."/>
            <person name="Zubacova Z."/>
            <person name="Dolezal P."/>
            <person name="Malik S.B."/>
            <person name="Logsdon J.M. Jr."/>
            <person name="Henze K."/>
            <person name="Gupta A."/>
            <person name="Wang C.C."/>
            <person name="Dunne R.L."/>
            <person name="Upcroft J.A."/>
            <person name="Upcroft P."/>
            <person name="White O."/>
            <person name="Salzberg S.L."/>
            <person name="Tang P."/>
            <person name="Chiu C.-H."/>
            <person name="Lee Y.-S."/>
            <person name="Embley T.M."/>
            <person name="Coombs G.H."/>
            <person name="Mottram J.C."/>
            <person name="Tachezy J."/>
            <person name="Fraser-Liggett C.M."/>
            <person name="Johnson P.J."/>
        </authorList>
    </citation>
    <scope>NUCLEOTIDE SEQUENCE [LARGE SCALE GENOMIC DNA]</scope>
    <source>
        <strain evidence="19">G3</strain>
    </source>
</reference>
<evidence type="ECO:0000256" key="15">
    <source>
        <dbReference type="PIRSR" id="PIRSR605478-3"/>
    </source>
</evidence>
<dbReference type="Gene3D" id="3.40.50.970">
    <property type="match status" value="2"/>
</dbReference>
<organism evidence="19 20">
    <name type="scientific">Trichomonas vaginalis (strain ATCC PRA-98 / G3)</name>
    <dbReference type="NCBI Taxonomy" id="412133"/>
    <lineage>
        <taxon>Eukaryota</taxon>
        <taxon>Metamonada</taxon>
        <taxon>Parabasalia</taxon>
        <taxon>Trichomonadida</taxon>
        <taxon>Trichomonadidae</taxon>
        <taxon>Trichomonas</taxon>
    </lineage>
</organism>
<keyword evidence="9" id="KW-0106">Calcium</keyword>
<evidence type="ECO:0000256" key="6">
    <source>
        <dbReference type="ARBA" id="ARBA00013152"/>
    </source>
</evidence>
<keyword evidence="8 16" id="KW-0479">Metal-binding</keyword>
<keyword evidence="7" id="KW-0808">Transferase</keyword>
<feature type="domain" description="Transketolase-like pyrimidine-binding" evidence="18">
    <location>
        <begin position="350"/>
        <end position="524"/>
    </location>
</feature>
<dbReference type="GO" id="GO:0006098">
    <property type="term" value="P:pentose-phosphate shunt"/>
    <property type="evidence" value="ECO:0000318"/>
    <property type="project" value="GO_Central"/>
</dbReference>
<dbReference type="InterPro" id="IPR055152">
    <property type="entry name" value="Transketolase-like_C_2"/>
</dbReference>
<dbReference type="SMR" id="A2DXX8"/>
<name>A2DXX8_TRIV3</name>
<dbReference type="GO" id="GO:0004802">
    <property type="term" value="F:transketolase activity"/>
    <property type="evidence" value="ECO:0000318"/>
    <property type="project" value="GO_Central"/>
</dbReference>
<comment type="similarity">
    <text evidence="4">Belongs to the transketolase family.</text>
</comment>
<feature type="binding site" evidence="15">
    <location>
        <position position="258"/>
    </location>
    <ligand>
        <name>thiamine diphosphate</name>
        <dbReference type="ChEBI" id="CHEBI:58937"/>
    </ligand>
</feature>
<comment type="cofactor">
    <cofactor evidence="2">
        <name>Mn(2+)</name>
        <dbReference type="ChEBI" id="CHEBI:29035"/>
    </cofactor>
</comment>
<evidence type="ECO:0000256" key="4">
    <source>
        <dbReference type="ARBA" id="ARBA00007131"/>
    </source>
</evidence>
<dbReference type="RefSeq" id="XP_001326937.1">
    <property type="nucleotide sequence ID" value="XM_001326902.1"/>
</dbReference>
<feature type="active site" description="Proton donor" evidence="13">
    <location>
        <position position="407"/>
    </location>
</feature>
<dbReference type="SUPFAM" id="SSF52518">
    <property type="entry name" value="Thiamin diphosphate-binding fold (THDP-binding)"/>
    <property type="match status" value="2"/>
</dbReference>
<keyword evidence="10 16" id="KW-0460">Magnesium</keyword>
<feature type="binding site" evidence="14">
    <location>
        <position position="258"/>
    </location>
    <ligand>
        <name>substrate</name>
    </ligand>
</feature>
<feature type="binding site" evidence="15">
    <location>
        <begin position="111"/>
        <end position="113"/>
    </location>
    <ligand>
        <name>thiamine diphosphate</name>
        <dbReference type="ChEBI" id="CHEBI:58937"/>
    </ligand>
</feature>
<proteinExistence type="inferred from homology"/>
<dbReference type="FunFam" id="3.40.50.970:FF:000045">
    <property type="entry name" value="Transketolase"/>
    <property type="match status" value="1"/>
</dbReference>
<dbReference type="PANTHER" id="PTHR43522:SF2">
    <property type="entry name" value="TRANSKETOLASE 1-RELATED"/>
    <property type="match status" value="1"/>
</dbReference>
<evidence type="ECO:0000256" key="5">
    <source>
        <dbReference type="ARBA" id="ARBA00011738"/>
    </source>
</evidence>
<dbReference type="AlphaFoldDB" id="A2DXX8"/>
<dbReference type="FunCoup" id="A2DXX8">
    <property type="interactions" value="399"/>
</dbReference>
<comment type="cofactor">
    <cofactor evidence="1">
        <name>Ca(2+)</name>
        <dbReference type="ChEBI" id="CHEBI:29108"/>
    </cofactor>
</comment>
<dbReference type="CDD" id="cd02012">
    <property type="entry name" value="TPP_TK"/>
    <property type="match status" value="1"/>
</dbReference>
<evidence type="ECO:0000256" key="17">
    <source>
        <dbReference type="PIRSR" id="PIRSR605478-5"/>
    </source>
</evidence>
<evidence type="ECO:0000256" key="7">
    <source>
        <dbReference type="ARBA" id="ARBA00022679"/>
    </source>
</evidence>
<dbReference type="FunFam" id="3.40.50.970:FF:000004">
    <property type="entry name" value="Transketolase"/>
    <property type="match status" value="1"/>
</dbReference>
<evidence type="ECO:0000256" key="3">
    <source>
        <dbReference type="ARBA" id="ARBA00001941"/>
    </source>
</evidence>
<dbReference type="SUPFAM" id="SSF52922">
    <property type="entry name" value="TK C-terminal domain-like"/>
    <property type="match status" value="1"/>
</dbReference>
<feature type="binding site" evidence="14">
    <location>
        <position position="471"/>
    </location>
    <ligand>
        <name>substrate</name>
    </ligand>
</feature>
<feature type="binding site" evidence="14">
    <location>
        <position position="518"/>
    </location>
    <ligand>
        <name>substrate</name>
    </ligand>
</feature>
<keyword evidence="11 15" id="KW-0786">Thiamine pyrophosphate</keyword>
<feature type="binding site" evidence="14">
    <location>
        <position position="26"/>
    </location>
    <ligand>
        <name>substrate</name>
    </ligand>
</feature>
<comment type="catalytic activity">
    <reaction evidence="12">
        <text>D-sedoheptulose 7-phosphate + D-glyceraldehyde 3-phosphate = aldehydo-D-ribose 5-phosphate + D-xylulose 5-phosphate</text>
        <dbReference type="Rhea" id="RHEA:10508"/>
        <dbReference type="ChEBI" id="CHEBI:57483"/>
        <dbReference type="ChEBI" id="CHEBI:57737"/>
        <dbReference type="ChEBI" id="CHEBI:58273"/>
        <dbReference type="ChEBI" id="CHEBI:59776"/>
        <dbReference type="EC" id="2.2.1.1"/>
    </reaction>
</comment>
<evidence type="ECO:0000256" key="12">
    <source>
        <dbReference type="ARBA" id="ARBA00049473"/>
    </source>
</evidence>
<feature type="binding site" evidence="15">
    <location>
        <position position="182"/>
    </location>
    <ligand>
        <name>thiamine diphosphate</name>
        <dbReference type="ChEBI" id="CHEBI:58937"/>
    </ligand>
</feature>
<dbReference type="InterPro" id="IPR029061">
    <property type="entry name" value="THDP-binding"/>
</dbReference>
<feature type="site" description="Important for catalytic activity" evidence="17">
    <location>
        <position position="26"/>
    </location>
</feature>
<evidence type="ECO:0000256" key="14">
    <source>
        <dbReference type="PIRSR" id="PIRSR605478-2"/>
    </source>
</evidence>
<accession>A2DXX8</accession>
<dbReference type="VEuPathDB" id="TrichDB:TVAG_038200"/>
<dbReference type="InterPro" id="IPR033247">
    <property type="entry name" value="Transketolase_fam"/>
</dbReference>
<feature type="binding site" evidence="16">
    <location>
        <position position="182"/>
    </location>
    <ligand>
        <name>Mg(2+)</name>
        <dbReference type="ChEBI" id="CHEBI:18420"/>
    </ligand>
</feature>
<dbReference type="STRING" id="5722.A2DXX8"/>
<evidence type="ECO:0000256" key="16">
    <source>
        <dbReference type="PIRSR" id="PIRSR605478-4"/>
    </source>
</evidence>
<feature type="binding site" evidence="14">
    <location>
        <position position="380"/>
    </location>
    <ligand>
        <name>substrate</name>
    </ligand>
</feature>
<feature type="binding site" evidence="16">
    <location>
        <position position="152"/>
    </location>
    <ligand>
        <name>Mg(2+)</name>
        <dbReference type="ChEBI" id="CHEBI:18420"/>
    </ligand>
</feature>
<evidence type="ECO:0000256" key="9">
    <source>
        <dbReference type="ARBA" id="ARBA00022837"/>
    </source>
</evidence>
<evidence type="ECO:0000313" key="20">
    <source>
        <dbReference type="Proteomes" id="UP000001542"/>
    </source>
</evidence>
<evidence type="ECO:0000256" key="2">
    <source>
        <dbReference type="ARBA" id="ARBA00001936"/>
    </source>
</evidence>
<dbReference type="OrthoDB" id="10267175at2759"/>
<dbReference type="CDD" id="cd07033">
    <property type="entry name" value="TPP_PYR_DXS_TK_like"/>
    <property type="match status" value="1"/>
</dbReference>
<dbReference type="PANTHER" id="PTHR43522">
    <property type="entry name" value="TRANSKETOLASE"/>
    <property type="match status" value="1"/>
</dbReference>
<feature type="binding site" evidence="14">
    <location>
        <position position="353"/>
    </location>
    <ligand>
        <name>substrate</name>
    </ligand>
</feature>
<dbReference type="Proteomes" id="UP000001542">
    <property type="component" value="Unassembled WGS sequence"/>
</dbReference>
<dbReference type="GO" id="GO:0005829">
    <property type="term" value="C:cytosol"/>
    <property type="evidence" value="ECO:0000318"/>
    <property type="project" value="GO_Central"/>
</dbReference>
<evidence type="ECO:0000256" key="13">
    <source>
        <dbReference type="PIRSR" id="PIRSR605478-1"/>
    </source>
</evidence>
<dbReference type="eggNOG" id="KOG0523">
    <property type="taxonomic scope" value="Eukaryota"/>
</dbReference>
<dbReference type="VEuPathDB" id="TrichDB:TVAGG3_0961100"/>
<feature type="binding site" evidence="15">
    <location>
        <position position="63"/>
    </location>
    <ligand>
        <name>thiamine diphosphate</name>
        <dbReference type="ChEBI" id="CHEBI:58937"/>
    </ligand>
</feature>
<evidence type="ECO:0000256" key="1">
    <source>
        <dbReference type="ARBA" id="ARBA00001913"/>
    </source>
</evidence>
<gene>
    <name evidence="19" type="ORF">TVAG_038200</name>
</gene>
<dbReference type="NCBIfam" id="TIGR00232">
    <property type="entry name" value="tktlase_bact"/>
    <property type="match status" value="1"/>
</dbReference>
<dbReference type="EMBL" id="DS113266">
    <property type="protein sequence ID" value="EAY14714.1"/>
    <property type="molecule type" value="Genomic_DNA"/>
</dbReference>
<comment type="subunit">
    <text evidence="5">Homodimer.</text>
</comment>
<dbReference type="InterPro" id="IPR009014">
    <property type="entry name" value="Transketo_C/PFOR_II"/>
</dbReference>
<dbReference type="InterPro" id="IPR005475">
    <property type="entry name" value="Transketolase-like_Pyr-bd"/>
</dbReference>